<evidence type="ECO:0000259" key="1">
    <source>
        <dbReference type="Pfam" id="PF05239"/>
    </source>
</evidence>
<dbReference type="AlphaFoldDB" id="A0A417YQG4"/>
<feature type="domain" description="PRC-barrel" evidence="1">
    <location>
        <begin position="2"/>
        <end position="75"/>
    </location>
</feature>
<evidence type="ECO:0000313" key="2">
    <source>
        <dbReference type="EMBL" id="RHW36486.1"/>
    </source>
</evidence>
<dbReference type="Proteomes" id="UP000284416">
    <property type="component" value="Unassembled WGS sequence"/>
</dbReference>
<dbReference type="PANTHER" id="PTHR40061:SF1">
    <property type="entry name" value="SPORULATION PROTEIN YLMC-RELATED"/>
    <property type="match status" value="1"/>
</dbReference>
<gene>
    <name evidence="2" type="ORF">D1B31_17375</name>
</gene>
<dbReference type="InterPro" id="IPR014238">
    <property type="entry name" value="Spore_YlmC/YmxH"/>
</dbReference>
<dbReference type="InterPro" id="IPR027275">
    <property type="entry name" value="PRC-brl_dom"/>
</dbReference>
<sequence>MVRISDFQMKDVINVADGKKLGNVSDIDINLNSGKIQSVVISGNGKVLGFFGKEEDTVIPWTNILKIGQDVILVRMTGLPLQTSKEEQENTVS</sequence>
<name>A0A417YQG4_9BACI</name>
<organism evidence="2 3">
    <name type="scientific">Neobacillus notoginsengisoli</name>
    <dbReference type="NCBI Taxonomy" id="1578198"/>
    <lineage>
        <taxon>Bacteria</taxon>
        <taxon>Bacillati</taxon>
        <taxon>Bacillota</taxon>
        <taxon>Bacilli</taxon>
        <taxon>Bacillales</taxon>
        <taxon>Bacillaceae</taxon>
        <taxon>Neobacillus</taxon>
    </lineage>
</organism>
<dbReference type="InterPro" id="IPR011033">
    <property type="entry name" value="PRC_barrel-like_sf"/>
</dbReference>
<dbReference type="EMBL" id="QWEG01000011">
    <property type="protein sequence ID" value="RHW36486.1"/>
    <property type="molecule type" value="Genomic_DNA"/>
</dbReference>
<dbReference type="Gene3D" id="2.30.30.240">
    <property type="entry name" value="PRC-barrel domain"/>
    <property type="match status" value="1"/>
</dbReference>
<dbReference type="OrthoDB" id="6024937at2"/>
<evidence type="ECO:0000313" key="3">
    <source>
        <dbReference type="Proteomes" id="UP000284416"/>
    </source>
</evidence>
<reference evidence="2 3" key="1">
    <citation type="journal article" date="2017" name="Int. J. Syst. Evol. Microbiol.">
        <title>Bacillus notoginsengisoli sp. nov., a novel bacterium isolated from the rhizosphere of Panax notoginseng.</title>
        <authorList>
            <person name="Zhang M.Y."/>
            <person name="Cheng J."/>
            <person name="Cai Y."/>
            <person name="Zhang T.Y."/>
            <person name="Wu Y.Y."/>
            <person name="Manikprabhu D."/>
            <person name="Li W.J."/>
            <person name="Zhang Y.X."/>
        </authorList>
    </citation>
    <scope>NUCLEOTIDE SEQUENCE [LARGE SCALE GENOMIC DNA]</scope>
    <source>
        <strain evidence="2 3">JCM 30743</strain>
    </source>
</reference>
<dbReference type="PANTHER" id="PTHR40061">
    <property type="entry name" value="SPORULATION PROTEIN YLMC-RELATED"/>
    <property type="match status" value="1"/>
</dbReference>
<keyword evidence="3" id="KW-1185">Reference proteome</keyword>
<accession>A0A417YQG4</accession>
<comment type="caution">
    <text evidence="2">The sequence shown here is derived from an EMBL/GenBank/DDBJ whole genome shotgun (WGS) entry which is preliminary data.</text>
</comment>
<dbReference type="SUPFAM" id="SSF50346">
    <property type="entry name" value="PRC-barrel domain"/>
    <property type="match status" value="1"/>
</dbReference>
<proteinExistence type="predicted"/>
<dbReference type="RefSeq" id="WP_118922748.1">
    <property type="nucleotide sequence ID" value="NZ_QWEG01000011.1"/>
</dbReference>
<protein>
    <submittedName>
        <fullName evidence="2">YlmC/YmxH family sporulation protein</fullName>
    </submittedName>
</protein>
<dbReference type="Pfam" id="PF05239">
    <property type="entry name" value="PRC"/>
    <property type="match status" value="1"/>
</dbReference>
<dbReference type="NCBIfam" id="TIGR02888">
    <property type="entry name" value="spore_YlmC_YmxH"/>
    <property type="match status" value="1"/>
</dbReference>